<evidence type="ECO:0000313" key="1">
    <source>
        <dbReference type="EMBL" id="ABW31110.1"/>
    </source>
</evidence>
<dbReference type="STRING" id="329726.AM1_6178"/>
<dbReference type="EMBL" id="CP000828">
    <property type="protein sequence ID" value="ABW31110.1"/>
    <property type="molecule type" value="Genomic_DNA"/>
</dbReference>
<accession>B0C4X2</accession>
<reference evidence="1 2" key="1">
    <citation type="journal article" date="2008" name="Proc. Natl. Acad. Sci. U.S.A.">
        <title>Niche adaptation and genome expansion in the chlorophyll d-producing cyanobacterium Acaryochloris marina.</title>
        <authorList>
            <person name="Swingley W.D."/>
            <person name="Chen M."/>
            <person name="Cheung P.C."/>
            <person name="Conrad A.L."/>
            <person name="Dejesa L.C."/>
            <person name="Hao J."/>
            <person name="Honchak B.M."/>
            <person name="Karbach L.E."/>
            <person name="Kurdoglu A."/>
            <person name="Lahiri S."/>
            <person name="Mastrian S.D."/>
            <person name="Miyashita H."/>
            <person name="Page L."/>
            <person name="Ramakrishna P."/>
            <person name="Satoh S."/>
            <person name="Sattley W.M."/>
            <person name="Shimada Y."/>
            <person name="Taylor H.L."/>
            <person name="Tomo T."/>
            <person name="Tsuchiya T."/>
            <person name="Wang Z.T."/>
            <person name="Raymond J."/>
            <person name="Mimuro M."/>
            <person name="Blankenship R.E."/>
            <person name="Touchman J.W."/>
        </authorList>
    </citation>
    <scope>NUCLEOTIDE SEQUENCE [LARGE SCALE GENOMIC DNA]</scope>
    <source>
        <strain evidence="2">MBIC 11017</strain>
    </source>
</reference>
<dbReference type="HOGENOM" id="CLU_163116_0_0_3"/>
<evidence type="ECO:0000313" key="2">
    <source>
        <dbReference type="Proteomes" id="UP000000268"/>
    </source>
</evidence>
<name>B0C4X2_ACAM1</name>
<dbReference type="KEGG" id="amr:AM1_6178"/>
<dbReference type="AlphaFoldDB" id="B0C4X2"/>
<protein>
    <submittedName>
        <fullName evidence="1">Uncharacterized protein</fullName>
    </submittedName>
</protein>
<keyword evidence="2" id="KW-1185">Reference proteome</keyword>
<gene>
    <name evidence="1" type="ordered locus">AM1_6178</name>
</gene>
<dbReference type="RefSeq" id="WP_012166299.1">
    <property type="nucleotide sequence ID" value="NC_009925.1"/>
</dbReference>
<organism evidence="1 2">
    <name type="scientific">Acaryochloris marina (strain MBIC 11017)</name>
    <dbReference type="NCBI Taxonomy" id="329726"/>
    <lineage>
        <taxon>Bacteria</taxon>
        <taxon>Bacillati</taxon>
        <taxon>Cyanobacteriota</taxon>
        <taxon>Cyanophyceae</taxon>
        <taxon>Acaryochloridales</taxon>
        <taxon>Acaryochloridaceae</taxon>
        <taxon>Acaryochloris</taxon>
    </lineage>
</organism>
<proteinExistence type="predicted"/>
<sequence length="125" mass="14524">MPTLLETPILRFGVERQTQPDMWLVQTEADGIAFINEHTEDPLCPPYTLACIQTKDCGPFDADIDFDEYWVLMVTRKPTADERTTQTRIENWVLNHLELKGVLSDWFTVPADQTVRAENDYEDEF</sequence>
<dbReference type="Proteomes" id="UP000000268">
    <property type="component" value="Chromosome"/>
</dbReference>